<evidence type="ECO:0000313" key="2">
    <source>
        <dbReference type="EMBL" id="APL96648.1"/>
    </source>
</evidence>
<dbReference type="Gene3D" id="3.10.180.10">
    <property type="entry name" value="2,3-Dihydroxybiphenyl 1,2-Dioxygenase, domain 1"/>
    <property type="match status" value="2"/>
</dbReference>
<feature type="domain" description="VOC" evidence="1">
    <location>
        <begin position="160"/>
        <end position="282"/>
    </location>
</feature>
<dbReference type="InterPro" id="IPR037523">
    <property type="entry name" value="VOC_core"/>
</dbReference>
<dbReference type="KEGG" id="sinb:SIDU_18535"/>
<gene>
    <name evidence="2" type="ORF">SIDU_18535</name>
</gene>
<keyword evidence="2" id="KW-0560">Oxidoreductase</keyword>
<organism evidence="2 3">
    <name type="scientific">Sphingobium indicum (strain DSM 16412 / CCM 7286 / MTCC 6364 / B90A)</name>
    <dbReference type="NCBI Taxonomy" id="861109"/>
    <lineage>
        <taxon>Bacteria</taxon>
        <taxon>Pseudomonadati</taxon>
        <taxon>Pseudomonadota</taxon>
        <taxon>Alphaproteobacteria</taxon>
        <taxon>Sphingomonadales</taxon>
        <taxon>Sphingomonadaceae</taxon>
        <taxon>Sphingobium</taxon>
    </lineage>
</organism>
<dbReference type="Proteomes" id="UP000004550">
    <property type="component" value="Plasmid pSRL3"/>
</dbReference>
<dbReference type="SUPFAM" id="SSF54593">
    <property type="entry name" value="Glyoxalase/Bleomycin resistance protein/Dihydroxybiphenyl dioxygenase"/>
    <property type="match status" value="1"/>
</dbReference>
<dbReference type="RefSeq" id="WP_007686007.1">
    <property type="nucleotide sequence ID" value="NZ_CP013073.1"/>
</dbReference>
<dbReference type="InterPro" id="IPR052537">
    <property type="entry name" value="Extradiol_RC_dioxygenase"/>
</dbReference>
<keyword evidence="2" id="KW-0614">Plasmid</keyword>
<dbReference type="PROSITE" id="PS51819">
    <property type="entry name" value="VOC"/>
    <property type="match status" value="2"/>
</dbReference>
<dbReference type="InterPro" id="IPR029068">
    <property type="entry name" value="Glyas_Bleomycin-R_OHBP_Dase"/>
</dbReference>
<dbReference type="PANTHER" id="PTHR36110">
    <property type="entry name" value="RING-CLEAVING DIOXYGENASE MHQE-RELATED"/>
    <property type="match status" value="1"/>
</dbReference>
<protein>
    <submittedName>
        <fullName evidence="2">Hydroxyquinol 1,2-dioxygenase</fullName>
    </submittedName>
</protein>
<dbReference type="AlphaFoldDB" id="A0A1L5BUW4"/>
<dbReference type="SMR" id="A0A1L5BUW4"/>
<proteinExistence type="predicted"/>
<dbReference type="EMBL" id="CP013073">
    <property type="protein sequence ID" value="APL96648.1"/>
    <property type="molecule type" value="Genomic_DNA"/>
</dbReference>
<dbReference type="PANTHER" id="PTHR36110:SF2">
    <property type="entry name" value="RING-CLEAVING DIOXYGENASE MHQE-RELATED"/>
    <property type="match status" value="1"/>
</dbReference>
<name>A0A1L5BUW4_SPHIB</name>
<dbReference type="GeneID" id="29275703"/>
<reference evidence="2 3" key="1">
    <citation type="journal article" date="2012" name="J. Bacteriol.">
        <title>Genome sequence of Sphingobium indicum B90A, a hexachlorocyclohexane-degrading bacterium.</title>
        <authorList>
            <person name="Anand S."/>
            <person name="Sangwan N."/>
            <person name="Lata P."/>
            <person name="Kaur J."/>
            <person name="Dua A."/>
            <person name="Singh A.K."/>
            <person name="Verma M."/>
            <person name="Kaur J."/>
            <person name="Khurana J.P."/>
            <person name="Khurana P."/>
            <person name="Mathur S."/>
            <person name="Lal R."/>
        </authorList>
    </citation>
    <scope>NUCLEOTIDE SEQUENCE [LARGE SCALE GENOMIC DNA]</scope>
    <source>
        <strain evidence="3">DSM 16412 / CCM 7286 / MTCC 6364 / B90A</strain>
        <plasmid evidence="2">pSRL3</plasmid>
    </source>
</reference>
<sequence length="321" mass="35958">MMQLPERVEGLHHITVATGSAQGDVDLLVKTLGQRLVKKTMFYDGARPVYHLYFGNELGEPGTLYTTFPVRQAGYTGKRGAGQISAVSYNAPVGTLSWWQEHLIKRAVTVSEVRERFGQKYLSFEHPDCGVGFEIIEQDTDGQFEPWDSPYVPKEVALRGFHSWTATLNRNEEMDSFMRNAWNLKPQGRDGNYQRYAFGNGGAAKVLDVYIDEDERPGTWALGEGQVHHAAFEVADLDVQAALKFDVEGLGYTDFSDRKHRGYFESIYVRTPGGVLFEASVTLGFTHDESPEKLGSEVKVAPQLEGVKDELLRTMNDPIVI</sequence>
<evidence type="ECO:0000259" key="1">
    <source>
        <dbReference type="PROSITE" id="PS51819"/>
    </source>
</evidence>
<dbReference type="CDD" id="cd08347">
    <property type="entry name" value="PcpA_C_like"/>
    <property type="match status" value="1"/>
</dbReference>
<geneLocation type="plasmid" evidence="2 3">
    <name>pSRL3</name>
</geneLocation>
<feature type="domain" description="VOC" evidence="1">
    <location>
        <begin position="10"/>
        <end position="138"/>
    </location>
</feature>
<dbReference type="GO" id="GO:0051213">
    <property type="term" value="F:dioxygenase activity"/>
    <property type="evidence" value="ECO:0007669"/>
    <property type="project" value="UniProtKB-KW"/>
</dbReference>
<keyword evidence="2" id="KW-0223">Dioxygenase</keyword>
<accession>A0A1L5BUW4</accession>
<dbReference type="CDD" id="cd08346">
    <property type="entry name" value="PcpA_N_like"/>
    <property type="match status" value="1"/>
</dbReference>
<evidence type="ECO:0000313" key="3">
    <source>
        <dbReference type="Proteomes" id="UP000004550"/>
    </source>
</evidence>